<evidence type="ECO:0000313" key="5">
    <source>
        <dbReference type="Proteomes" id="UP000076476"/>
    </source>
</evidence>
<keyword evidence="2" id="KW-0560">Oxidoreductase</keyword>
<evidence type="ECO:0000256" key="2">
    <source>
        <dbReference type="ARBA" id="ARBA00023002"/>
    </source>
</evidence>
<gene>
    <name evidence="4" type="ORF">AZI98_17550</name>
</gene>
<dbReference type="InterPro" id="IPR050984">
    <property type="entry name" value="Gfo/Idh/MocA_domain"/>
</dbReference>
<evidence type="ECO:0000313" key="4">
    <source>
        <dbReference type="EMBL" id="KZN94800.1"/>
    </source>
</evidence>
<dbReference type="InterPro" id="IPR036291">
    <property type="entry name" value="NAD(P)-bd_dom_sf"/>
</dbReference>
<comment type="similarity">
    <text evidence="1">Belongs to the Gfo/Idh/MocA family.</text>
</comment>
<dbReference type="EMBL" id="LWBR01000075">
    <property type="protein sequence ID" value="KZN94800.1"/>
    <property type="molecule type" value="Genomic_DNA"/>
</dbReference>
<dbReference type="OrthoDB" id="9815825at2"/>
<dbReference type="Proteomes" id="UP000076476">
    <property type="component" value="Unassembled WGS sequence"/>
</dbReference>
<sequence>MSGKMKTYRVGIAGAGAFATFLSGALARLPEFQLTAVAGRTDTKRESVMAAFQKQRHNAITPKEYYETADLIADPEIDIVILATPPHLHSSLSRLALTHGKHVLLEKPGALYAKELLENANYAKKQKRAFAVNLVLRYNPLVEAVEWIVRHRLLGFVHHASLTNSAHHVANGHWFWNDQLSGGIFIEHGVHFFEVGRHILGEAVDANGFALTEENGEKQRVWASVLHKPVYQQDEKSSENNIYSLVPVQYYHGFTMDPDAPESTKWEIHCTHGRIVLEGWIPQKLFLEGKISKEQGELIDQILDSIPKKPVENAVEKVRSSAFHCFKNKSFPLEALSSISYERTIKLEQRQLWYEAMVQDRFLDFCRIIEEEGWEGFVTAEDAVKDLELANRVTFNKTEQPLTE</sequence>
<dbReference type="GO" id="GO:0000166">
    <property type="term" value="F:nucleotide binding"/>
    <property type="evidence" value="ECO:0007669"/>
    <property type="project" value="InterPro"/>
</dbReference>
<dbReference type="SUPFAM" id="SSF51735">
    <property type="entry name" value="NAD(P)-binding Rossmann-fold domains"/>
    <property type="match status" value="1"/>
</dbReference>
<evidence type="ECO:0000259" key="3">
    <source>
        <dbReference type="Pfam" id="PF01408"/>
    </source>
</evidence>
<evidence type="ECO:0000256" key="1">
    <source>
        <dbReference type="ARBA" id="ARBA00010928"/>
    </source>
</evidence>
<organism evidence="4 5">
    <name type="scientific">Aeribacillus pallidus</name>
    <dbReference type="NCBI Taxonomy" id="33936"/>
    <lineage>
        <taxon>Bacteria</taxon>
        <taxon>Bacillati</taxon>
        <taxon>Bacillota</taxon>
        <taxon>Bacilli</taxon>
        <taxon>Bacillales</taxon>
        <taxon>Bacillaceae</taxon>
        <taxon>Aeribacillus</taxon>
    </lineage>
</organism>
<dbReference type="RefSeq" id="WP_063389549.1">
    <property type="nucleotide sequence ID" value="NZ_LWBR01000075.1"/>
</dbReference>
<protein>
    <submittedName>
        <fullName evidence="4">Oxidoreductase</fullName>
    </submittedName>
</protein>
<accession>A0A165WA95</accession>
<feature type="domain" description="Gfo/Idh/MocA-like oxidoreductase N-terminal" evidence="3">
    <location>
        <begin position="9"/>
        <end position="133"/>
    </location>
</feature>
<comment type="caution">
    <text evidence="4">The sequence shown here is derived from an EMBL/GenBank/DDBJ whole genome shotgun (WGS) entry which is preliminary data.</text>
</comment>
<dbReference type="Pfam" id="PF01408">
    <property type="entry name" value="GFO_IDH_MocA"/>
    <property type="match status" value="1"/>
</dbReference>
<proteinExistence type="inferred from homology"/>
<dbReference type="PANTHER" id="PTHR22604">
    <property type="entry name" value="OXIDOREDUCTASES"/>
    <property type="match status" value="1"/>
</dbReference>
<dbReference type="PANTHER" id="PTHR22604:SF105">
    <property type="entry name" value="TRANS-1,2-DIHYDROBENZENE-1,2-DIOL DEHYDROGENASE"/>
    <property type="match status" value="1"/>
</dbReference>
<dbReference type="InterPro" id="IPR000683">
    <property type="entry name" value="Gfo/Idh/MocA-like_OxRdtase_N"/>
</dbReference>
<keyword evidence="5" id="KW-1185">Reference proteome</keyword>
<dbReference type="AlphaFoldDB" id="A0A165WA95"/>
<dbReference type="STRING" id="33936.AZI98_17550"/>
<name>A0A165WA95_9BACI</name>
<dbReference type="SUPFAM" id="SSF55347">
    <property type="entry name" value="Glyceraldehyde-3-phosphate dehydrogenase-like, C-terminal domain"/>
    <property type="match status" value="1"/>
</dbReference>
<dbReference type="GO" id="GO:0016491">
    <property type="term" value="F:oxidoreductase activity"/>
    <property type="evidence" value="ECO:0007669"/>
    <property type="project" value="UniProtKB-KW"/>
</dbReference>
<dbReference type="Gene3D" id="3.30.360.10">
    <property type="entry name" value="Dihydrodipicolinate Reductase, domain 2"/>
    <property type="match status" value="1"/>
</dbReference>
<reference evidence="4 5" key="1">
    <citation type="submission" date="2016-04" db="EMBL/GenBank/DDBJ databases">
        <title>Draft genome sequence of Aeribacillus pallidus 8m3 from petroleum reservoir.</title>
        <authorList>
            <person name="Poltaraus A.B."/>
            <person name="Nazina T.N."/>
            <person name="Tourova T.P."/>
            <person name="Malakho S.M."/>
            <person name="Korshunova A.V."/>
            <person name="Sokolova D.S."/>
        </authorList>
    </citation>
    <scope>NUCLEOTIDE SEQUENCE [LARGE SCALE GENOMIC DNA]</scope>
    <source>
        <strain evidence="4 5">8m3</strain>
    </source>
</reference>
<dbReference type="Gene3D" id="3.40.50.720">
    <property type="entry name" value="NAD(P)-binding Rossmann-like Domain"/>
    <property type="match status" value="1"/>
</dbReference>